<evidence type="ECO:0000313" key="4">
    <source>
        <dbReference type="Proteomes" id="UP001201980"/>
    </source>
</evidence>
<reference evidence="3" key="1">
    <citation type="submission" date="2022-07" db="EMBL/GenBank/DDBJ databases">
        <title>Draft genome sequence of Zalerion maritima ATCC 34329, a (micro)plastics degrading marine fungus.</title>
        <authorList>
            <person name="Paco A."/>
            <person name="Goncalves M.F.M."/>
            <person name="Rocha-Santos T.A.P."/>
            <person name="Alves A."/>
        </authorList>
    </citation>
    <scope>NUCLEOTIDE SEQUENCE</scope>
    <source>
        <strain evidence="3">ATCC 34329</strain>
    </source>
</reference>
<keyword evidence="4" id="KW-1185">Reference proteome</keyword>
<gene>
    <name evidence="3" type="ORF">MKZ38_006615</name>
</gene>
<dbReference type="PANTHER" id="PTHR43397:SF1">
    <property type="entry name" value="ERGOTHIONEINE BIOSYNTHESIS PROTEIN 1"/>
    <property type="match status" value="1"/>
</dbReference>
<comment type="caution">
    <text evidence="3">The sequence shown here is derived from an EMBL/GenBank/DDBJ whole genome shotgun (WGS) entry which is preliminary data.</text>
</comment>
<evidence type="ECO:0000259" key="2">
    <source>
        <dbReference type="Pfam" id="PF03781"/>
    </source>
</evidence>
<dbReference type="InterPro" id="IPR042095">
    <property type="entry name" value="SUMF_sf"/>
</dbReference>
<dbReference type="PANTHER" id="PTHR43397">
    <property type="entry name" value="ERGOTHIONEINE BIOSYNTHESIS PROTEIN 1"/>
    <property type="match status" value="1"/>
</dbReference>
<dbReference type="InterPro" id="IPR005532">
    <property type="entry name" value="SUMF_dom"/>
</dbReference>
<dbReference type="InterPro" id="IPR051128">
    <property type="entry name" value="EgtD_Methyltrsf_superfamily"/>
</dbReference>
<feature type="compositionally biased region" description="Polar residues" evidence="1">
    <location>
        <begin position="272"/>
        <end position="288"/>
    </location>
</feature>
<proteinExistence type="predicted"/>
<dbReference type="Pfam" id="PF03781">
    <property type="entry name" value="FGE-sulfatase"/>
    <property type="match status" value="1"/>
</dbReference>
<dbReference type="SUPFAM" id="SSF56436">
    <property type="entry name" value="C-type lectin-like"/>
    <property type="match status" value="1"/>
</dbReference>
<dbReference type="InterPro" id="IPR016187">
    <property type="entry name" value="CTDL_fold"/>
</dbReference>
<dbReference type="AlphaFoldDB" id="A0AAD5WPK6"/>
<sequence length="513" mass="58205">MPFSLLPSIYAESSIPSLEDWKGLWDSWDLVTRSMLPGEELLEKPIRLRHACIFYLGHIPAFLDIQLSKTTGEPLTEPAWYKTIFERGIDPDVDNPERCHDHSEIPSEWPPSEDIMTYQSRVRSKLEDIYVQNEAQASRRVGRAIWVGFEHELMHIETLLYMMLQSDKTLPPPIAPQPDFAQLAKNAVAERVNNEWFTIPQQLLTIGLDDREDEVDPARHYGWDNERPSRQVNVHSFQAKGRPITNEEYARFVYNTQIGKLPVSWSQDARIASTSNGETHGRTNGHTRNSAHDARDGPLPQSFLKGKSVKTVYGPIPLEYALDWPVFASYDELSACAAWMGGRIPTFEETRSIYHHASVLKKKEAERTLGKTVPAVNSHLINNGVQETPPATPPSEVNEEYQQDIFIDLDGANVGFQHWHPLPVTGGGNKLAGQAELGGVWEWTSSVLEKYDGFEPLSLYPGYTADFFDGKHNIVLGGSWATHPRIAGRRTFVNWYQRNYLYAWAGARLVRDI</sequence>
<dbReference type="EMBL" id="JAKWBI020000407">
    <property type="protein sequence ID" value="KAJ2895384.1"/>
    <property type="molecule type" value="Genomic_DNA"/>
</dbReference>
<feature type="domain" description="Sulfatase-modifying factor enzyme-like" evidence="2">
    <location>
        <begin position="220"/>
        <end position="511"/>
    </location>
</feature>
<protein>
    <recommendedName>
        <fullName evidence="2">Sulfatase-modifying factor enzyme-like domain-containing protein</fullName>
    </recommendedName>
</protein>
<name>A0AAD5WPK6_9PEZI</name>
<dbReference type="Gene3D" id="3.90.1580.10">
    <property type="entry name" value="paralog of FGE (formylglycine-generating enzyme)"/>
    <property type="match status" value="1"/>
</dbReference>
<evidence type="ECO:0000313" key="3">
    <source>
        <dbReference type="EMBL" id="KAJ2895384.1"/>
    </source>
</evidence>
<evidence type="ECO:0000256" key="1">
    <source>
        <dbReference type="SAM" id="MobiDB-lite"/>
    </source>
</evidence>
<feature type="region of interest" description="Disordered" evidence="1">
    <location>
        <begin position="272"/>
        <end position="301"/>
    </location>
</feature>
<accession>A0AAD5WPK6</accession>
<dbReference type="Proteomes" id="UP001201980">
    <property type="component" value="Unassembled WGS sequence"/>
</dbReference>
<organism evidence="3 4">
    <name type="scientific">Zalerion maritima</name>
    <dbReference type="NCBI Taxonomy" id="339359"/>
    <lineage>
        <taxon>Eukaryota</taxon>
        <taxon>Fungi</taxon>
        <taxon>Dikarya</taxon>
        <taxon>Ascomycota</taxon>
        <taxon>Pezizomycotina</taxon>
        <taxon>Sordariomycetes</taxon>
        <taxon>Lulworthiomycetidae</taxon>
        <taxon>Lulworthiales</taxon>
        <taxon>Lulworthiaceae</taxon>
        <taxon>Zalerion</taxon>
    </lineage>
</organism>